<dbReference type="Proteomes" id="UP000293823">
    <property type="component" value="Unassembled WGS sequence"/>
</dbReference>
<evidence type="ECO:0000313" key="8">
    <source>
        <dbReference type="Proteomes" id="UP000293823"/>
    </source>
</evidence>
<reference evidence="8" key="1">
    <citation type="journal article" date="2019" name="bioRxiv">
        <title>Genomics, evolutionary history and diagnostics of the Alternaria alternata species group including apple and Asian pear pathotypes.</title>
        <authorList>
            <person name="Armitage A.D."/>
            <person name="Cockerton H.M."/>
            <person name="Sreenivasaprasad S."/>
            <person name="Woodhall J.W."/>
            <person name="Lane C.R."/>
            <person name="Harrison R.J."/>
            <person name="Clarkson J.P."/>
        </authorList>
    </citation>
    <scope>NUCLEOTIDE SEQUENCE [LARGE SCALE GENOMIC DNA]</scope>
    <source>
        <strain evidence="8">RGR 97.0016</strain>
    </source>
</reference>
<dbReference type="AlphaFoldDB" id="A0A4Q4S5F7"/>
<dbReference type="InterPro" id="IPR036188">
    <property type="entry name" value="FAD/NAD-bd_sf"/>
</dbReference>
<dbReference type="OrthoDB" id="47494at2759"/>
<proteinExistence type="predicted"/>
<sequence length="436" mass="47874">MATNGNKDLHILIVGAGTSGLLIAQGLTKVYDSVAKPSNAHITNTTTTTQANISFSIFESETSTTYQTRPREWGMTLHWGSSHIASCLPIELANRIHEAFADPTQDQASATGLSVFNGETGERIFEIAADKPCRVSRRKMRNLFSEGLDVQYGKKFASAVVGDDDKVRVTFEDGSTATGHVLVGCDGAKSRVREAIVGTEAAKLTNASVSMFNFPYKFDADLAKRIRDMNPLFITSIHPSHGTMFWLSIQDVPDPSDPATWTFQVLQSWLDSSVPADVDLSTLEGRMSLFKRRTEEYAEPWRSAGRAVDPATVLPLDKGTFWEKAAKWDNKGGRMTLCGDAAHPMTPHRGQGLNNALQDAANFVAAMRKVHGSPEQGQDLKQAVDDYDAEVLERGVLEMNISLKQTLFIHDWDTLMQSPMVKMGLRQAEKGTQSTS</sequence>
<dbReference type="Pfam" id="PF01494">
    <property type="entry name" value="FAD_binding_3"/>
    <property type="match status" value="1"/>
</dbReference>
<keyword evidence="5" id="KW-0503">Monooxygenase</keyword>
<dbReference type="SUPFAM" id="SSF51905">
    <property type="entry name" value="FAD/NAD(P)-binding domain"/>
    <property type="match status" value="1"/>
</dbReference>
<dbReference type="Gene3D" id="3.50.50.60">
    <property type="entry name" value="FAD/NAD(P)-binding domain"/>
    <property type="match status" value="1"/>
</dbReference>
<dbReference type="PANTHER" id="PTHR47178">
    <property type="entry name" value="MONOOXYGENASE, FAD-BINDING"/>
    <property type="match status" value="1"/>
</dbReference>
<keyword evidence="4" id="KW-0560">Oxidoreductase</keyword>
<evidence type="ECO:0000259" key="6">
    <source>
        <dbReference type="Pfam" id="PF01494"/>
    </source>
</evidence>
<keyword evidence="8" id="KW-1185">Reference proteome</keyword>
<evidence type="ECO:0000256" key="2">
    <source>
        <dbReference type="ARBA" id="ARBA00022630"/>
    </source>
</evidence>
<dbReference type="GO" id="GO:0004497">
    <property type="term" value="F:monooxygenase activity"/>
    <property type="evidence" value="ECO:0007669"/>
    <property type="project" value="UniProtKB-KW"/>
</dbReference>
<keyword evidence="3" id="KW-0274">FAD</keyword>
<comment type="caution">
    <text evidence="7">The sequence shown here is derived from an EMBL/GenBank/DDBJ whole genome shotgun (WGS) entry which is preliminary data.</text>
</comment>
<organism evidence="7 8">
    <name type="scientific">Alternaria arborescens</name>
    <dbReference type="NCBI Taxonomy" id="156630"/>
    <lineage>
        <taxon>Eukaryota</taxon>
        <taxon>Fungi</taxon>
        <taxon>Dikarya</taxon>
        <taxon>Ascomycota</taxon>
        <taxon>Pezizomycotina</taxon>
        <taxon>Dothideomycetes</taxon>
        <taxon>Pleosporomycetidae</taxon>
        <taxon>Pleosporales</taxon>
        <taxon>Pleosporineae</taxon>
        <taxon>Pleosporaceae</taxon>
        <taxon>Alternaria</taxon>
        <taxon>Alternaria sect. Alternaria</taxon>
    </lineage>
</organism>
<dbReference type="PANTHER" id="PTHR47178:SF2">
    <property type="entry name" value="FAD-BINDING DOMAIN-CONTAINING PROTEIN"/>
    <property type="match status" value="1"/>
</dbReference>
<evidence type="ECO:0000256" key="3">
    <source>
        <dbReference type="ARBA" id="ARBA00022827"/>
    </source>
</evidence>
<name>A0A4Q4S5F7_9PLEO</name>
<dbReference type="InterPro" id="IPR002938">
    <property type="entry name" value="FAD-bd"/>
</dbReference>
<dbReference type="EMBL" id="PEJP01000018">
    <property type="protein sequence ID" value="RYO65171.1"/>
    <property type="molecule type" value="Genomic_DNA"/>
</dbReference>
<accession>A0A4Q4S5F7</accession>
<feature type="domain" description="FAD-binding" evidence="6">
    <location>
        <begin position="145"/>
        <end position="391"/>
    </location>
</feature>
<evidence type="ECO:0000256" key="5">
    <source>
        <dbReference type="ARBA" id="ARBA00023033"/>
    </source>
</evidence>
<gene>
    <name evidence="7" type="ORF">AA0113_g5432</name>
</gene>
<evidence type="ECO:0000313" key="7">
    <source>
        <dbReference type="EMBL" id="RYO65171.1"/>
    </source>
</evidence>
<dbReference type="GO" id="GO:0071949">
    <property type="term" value="F:FAD binding"/>
    <property type="evidence" value="ECO:0007669"/>
    <property type="project" value="InterPro"/>
</dbReference>
<dbReference type="PRINTS" id="PR00420">
    <property type="entry name" value="RNGMNOXGNASE"/>
</dbReference>
<comment type="cofactor">
    <cofactor evidence="1">
        <name>FAD</name>
        <dbReference type="ChEBI" id="CHEBI:57692"/>
    </cofactor>
</comment>
<protein>
    <recommendedName>
        <fullName evidence="6">FAD-binding domain-containing protein</fullName>
    </recommendedName>
</protein>
<evidence type="ECO:0000256" key="4">
    <source>
        <dbReference type="ARBA" id="ARBA00023002"/>
    </source>
</evidence>
<evidence type="ECO:0000256" key="1">
    <source>
        <dbReference type="ARBA" id="ARBA00001974"/>
    </source>
</evidence>
<keyword evidence="2" id="KW-0285">Flavoprotein</keyword>